<sequence>MNVKKMRKAEETIAHFFKPKSVVEESSYLDQLKAILKSQRRKARNEEFKSCHSTLSLGFASLNGSRFYYSALSQNHWNKGNVWSPFSDKLCQYKLKSIENYGSSMGIPGYSPSKYAIPHDYSSSEYIVILENSEAFGKMIHKCFPENGKIETVFRPQRKPKK</sequence>
<protein>
    <submittedName>
        <fullName evidence="2">Uncharacterized protein</fullName>
    </submittedName>
</protein>
<dbReference type="Proteomes" id="UP000887579">
    <property type="component" value="Unplaced"/>
</dbReference>
<proteinExistence type="predicted"/>
<name>A0AC34G4R0_9BILA</name>
<accession>A0AC34G4R0</accession>
<evidence type="ECO:0000313" key="2">
    <source>
        <dbReference type="WBParaSite" id="ES5_v2.g24374.t1"/>
    </source>
</evidence>
<reference evidence="2" key="1">
    <citation type="submission" date="2022-11" db="UniProtKB">
        <authorList>
            <consortium name="WormBaseParasite"/>
        </authorList>
    </citation>
    <scope>IDENTIFICATION</scope>
</reference>
<dbReference type="WBParaSite" id="ES5_v2.g24374.t1">
    <property type="protein sequence ID" value="ES5_v2.g24374.t1"/>
    <property type="gene ID" value="ES5_v2.g24374"/>
</dbReference>
<evidence type="ECO:0000313" key="1">
    <source>
        <dbReference type="Proteomes" id="UP000887579"/>
    </source>
</evidence>
<organism evidence="1 2">
    <name type="scientific">Panagrolaimus sp. ES5</name>
    <dbReference type="NCBI Taxonomy" id="591445"/>
    <lineage>
        <taxon>Eukaryota</taxon>
        <taxon>Metazoa</taxon>
        <taxon>Ecdysozoa</taxon>
        <taxon>Nematoda</taxon>
        <taxon>Chromadorea</taxon>
        <taxon>Rhabditida</taxon>
        <taxon>Tylenchina</taxon>
        <taxon>Panagrolaimomorpha</taxon>
        <taxon>Panagrolaimoidea</taxon>
        <taxon>Panagrolaimidae</taxon>
        <taxon>Panagrolaimus</taxon>
    </lineage>
</organism>